<sequence length="512" mass="54570">MNVRVRTAAAAVAAGALLAGCSGGDAPPASSVGGGAGTDQVLSIGMLYDVPDWDPAMAHVGHNLQPYQVAYDSLLLREPDGELSPMLATEWNYDDSRTVLTLELRDDVTFSDGAAFDADAVVANFEHFKGANGRQAAQLTNYAGAVAVDADTVEVTLTRPDPAFTYFLSQAAGLMGSPDTLEGDDIGSVPVGSGPYVMDTAQSVAGSQYVFTAREDYWNPDLQKFGGVTLRLLADVTARANALISGQVNATLVEPASIAQLEGAGLTLVESQVDWMGLMLLDRDGTMEPGLADVRVRQAVNHALDREALLATLQLGHGVVTSQPFGEDSGAFDPELDDYYPYDPERARELLTEAGYADGVTLTLPSMPLYETTFAVLSQQLGEVGITLEPVAVPSQDYVTEITSGKYTSAFYGLFQAEAWVAINQFVSTDSLYNVFDTTTPELDTLLDEVANAADEEASDAAAVEVNRYVVENAWTAPLYRRSQIYFTDTSVTVLPQVQSAVPSIYNFSPAA</sequence>
<dbReference type="Gene3D" id="3.10.105.10">
    <property type="entry name" value="Dipeptide-binding Protein, Domain 3"/>
    <property type="match status" value="1"/>
</dbReference>
<keyword evidence="8" id="KW-1185">Reference proteome</keyword>
<evidence type="ECO:0000256" key="5">
    <source>
        <dbReference type="SAM" id="SignalP"/>
    </source>
</evidence>
<dbReference type="AlphaFoldDB" id="A0AA37XG90"/>
<protein>
    <submittedName>
        <fullName evidence="7">Peptide ABC transporter substrate-binding protein</fullName>
    </submittedName>
</protein>
<evidence type="ECO:0000313" key="7">
    <source>
        <dbReference type="EMBL" id="GMA32553.1"/>
    </source>
</evidence>
<gene>
    <name evidence="7" type="ORF">GCM10025875_25450</name>
</gene>
<dbReference type="PANTHER" id="PTHR30290:SF10">
    <property type="entry name" value="PERIPLASMIC OLIGOPEPTIDE-BINDING PROTEIN-RELATED"/>
    <property type="match status" value="1"/>
</dbReference>
<dbReference type="InterPro" id="IPR039424">
    <property type="entry name" value="SBP_5"/>
</dbReference>
<evidence type="ECO:0000256" key="3">
    <source>
        <dbReference type="ARBA" id="ARBA00022448"/>
    </source>
</evidence>
<evidence type="ECO:0000256" key="4">
    <source>
        <dbReference type="ARBA" id="ARBA00022729"/>
    </source>
</evidence>
<comment type="subcellular location">
    <subcellularLocation>
        <location evidence="1">Cell envelope</location>
    </subcellularLocation>
</comment>
<dbReference type="PIRSF" id="PIRSF002741">
    <property type="entry name" value="MppA"/>
    <property type="match status" value="1"/>
</dbReference>
<dbReference type="RefSeq" id="WP_284251228.1">
    <property type="nucleotide sequence ID" value="NZ_BSUM01000001.1"/>
</dbReference>
<evidence type="ECO:0000256" key="2">
    <source>
        <dbReference type="ARBA" id="ARBA00005695"/>
    </source>
</evidence>
<dbReference type="InterPro" id="IPR000914">
    <property type="entry name" value="SBP_5_dom"/>
</dbReference>
<dbReference type="GO" id="GO:1904680">
    <property type="term" value="F:peptide transmembrane transporter activity"/>
    <property type="evidence" value="ECO:0007669"/>
    <property type="project" value="TreeGrafter"/>
</dbReference>
<name>A0AA37XG90_9MICO</name>
<evidence type="ECO:0000259" key="6">
    <source>
        <dbReference type="Pfam" id="PF00496"/>
    </source>
</evidence>
<dbReference type="PANTHER" id="PTHR30290">
    <property type="entry name" value="PERIPLASMIC BINDING COMPONENT OF ABC TRANSPORTER"/>
    <property type="match status" value="1"/>
</dbReference>
<dbReference type="SUPFAM" id="SSF53850">
    <property type="entry name" value="Periplasmic binding protein-like II"/>
    <property type="match status" value="1"/>
</dbReference>
<keyword evidence="3" id="KW-0813">Transport</keyword>
<dbReference type="EMBL" id="BSUM01000001">
    <property type="protein sequence ID" value="GMA32553.1"/>
    <property type="molecule type" value="Genomic_DNA"/>
</dbReference>
<dbReference type="GO" id="GO:0042597">
    <property type="term" value="C:periplasmic space"/>
    <property type="evidence" value="ECO:0007669"/>
    <property type="project" value="UniProtKB-ARBA"/>
</dbReference>
<feature type="domain" description="Solute-binding protein family 5" evidence="6">
    <location>
        <begin position="82"/>
        <end position="416"/>
    </location>
</feature>
<proteinExistence type="inferred from homology"/>
<feature type="signal peptide" evidence="5">
    <location>
        <begin position="1"/>
        <end position="19"/>
    </location>
</feature>
<reference evidence="7" key="1">
    <citation type="journal article" date="2014" name="Int. J. Syst. Evol. Microbiol.">
        <title>Complete genome sequence of Corynebacterium casei LMG S-19264T (=DSM 44701T), isolated from a smear-ripened cheese.</title>
        <authorList>
            <consortium name="US DOE Joint Genome Institute (JGI-PGF)"/>
            <person name="Walter F."/>
            <person name="Albersmeier A."/>
            <person name="Kalinowski J."/>
            <person name="Ruckert C."/>
        </authorList>
    </citation>
    <scope>NUCLEOTIDE SEQUENCE</scope>
    <source>
        <strain evidence="7">NBRC 112290</strain>
    </source>
</reference>
<comment type="similarity">
    <text evidence="2">Belongs to the bacterial solute-binding protein 5 family.</text>
</comment>
<keyword evidence="4 5" id="KW-0732">Signal</keyword>
<feature type="chain" id="PRO_5041222457" evidence="5">
    <location>
        <begin position="20"/>
        <end position="512"/>
    </location>
</feature>
<reference evidence="7" key="2">
    <citation type="submission" date="2023-02" db="EMBL/GenBank/DDBJ databases">
        <authorList>
            <person name="Sun Q."/>
            <person name="Mori K."/>
        </authorList>
    </citation>
    <scope>NUCLEOTIDE SEQUENCE</scope>
    <source>
        <strain evidence="7">NBRC 112290</strain>
    </source>
</reference>
<accession>A0AA37XG90</accession>
<dbReference type="PROSITE" id="PS51257">
    <property type="entry name" value="PROKAR_LIPOPROTEIN"/>
    <property type="match status" value="1"/>
</dbReference>
<dbReference type="GO" id="GO:0015833">
    <property type="term" value="P:peptide transport"/>
    <property type="evidence" value="ECO:0007669"/>
    <property type="project" value="TreeGrafter"/>
</dbReference>
<evidence type="ECO:0000313" key="8">
    <source>
        <dbReference type="Proteomes" id="UP001157161"/>
    </source>
</evidence>
<dbReference type="Gene3D" id="3.40.190.10">
    <property type="entry name" value="Periplasmic binding protein-like II"/>
    <property type="match status" value="1"/>
</dbReference>
<evidence type="ECO:0000256" key="1">
    <source>
        <dbReference type="ARBA" id="ARBA00004196"/>
    </source>
</evidence>
<dbReference type="GO" id="GO:0030313">
    <property type="term" value="C:cell envelope"/>
    <property type="evidence" value="ECO:0007669"/>
    <property type="project" value="UniProtKB-SubCell"/>
</dbReference>
<dbReference type="Proteomes" id="UP001157161">
    <property type="component" value="Unassembled WGS sequence"/>
</dbReference>
<comment type="caution">
    <text evidence="7">The sequence shown here is derived from an EMBL/GenBank/DDBJ whole genome shotgun (WGS) entry which is preliminary data.</text>
</comment>
<dbReference type="GO" id="GO:0043190">
    <property type="term" value="C:ATP-binding cassette (ABC) transporter complex"/>
    <property type="evidence" value="ECO:0007669"/>
    <property type="project" value="InterPro"/>
</dbReference>
<organism evidence="7 8">
    <name type="scientific">Litorihabitans aurantiacus</name>
    <dbReference type="NCBI Taxonomy" id="1930061"/>
    <lineage>
        <taxon>Bacteria</taxon>
        <taxon>Bacillati</taxon>
        <taxon>Actinomycetota</taxon>
        <taxon>Actinomycetes</taxon>
        <taxon>Micrococcales</taxon>
        <taxon>Beutenbergiaceae</taxon>
        <taxon>Litorihabitans</taxon>
    </lineage>
</organism>
<dbReference type="InterPro" id="IPR030678">
    <property type="entry name" value="Peptide/Ni-bd"/>
</dbReference>
<dbReference type="Pfam" id="PF00496">
    <property type="entry name" value="SBP_bac_5"/>
    <property type="match status" value="1"/>
</dbReference>